<gene>
    <name evidence="2" type="ORF">N1032_04285</name>
</gene>
<protein>
    <recommendedName>
        <fullName evidence="4">Transporter</fullName>
    </recommendedName>
</protein>
<evidence type="ECO:0000313" key="2">
    <source>
        <dbReference type="EMBL" id="MCS5732959.1"/>
    </source>
</evidence>
<keyword evidence="3" id="KW-1185">Reference proteome</keyword>
<feature type="transmembrane region" description="Helical" evidence="1">
    <location>
        <begin position="33"/>
        <end position="57"/>
    </location>
</feature>
<evidence type="ECO:0000313" key="3">
    <source>
        <dbReference type="Proteomes" id="UP001165586"/>
    </source>
</evidence>
<feature type="transmembrane region" description="Helical" evidence="1">
    <location>
        <begin position="189"/>
        <end position="208"/>
    </location>
</feature>
<keyword evidence="1" id="KW-1133">Transmembrane helix</keyword>
<accession>A0ABT2H0F3</accession>
<proteinExistence type="predicted"/>
<name>A0ABT2H0F3_9MICO</name>
<reference evidence="2" key="1">
    <citation type="submission" date="2022-08" db="EMBL/GenBank/DDBJ databases">
        <authorList>
            <person name="Deng Y."/>
            <person name="Han X.-F."/>
            <person name="Zhang Y.-Q."/>
        </authorList>
    </citation>
    <scope>NUCLEOTIDE SEQUENCE</scope>
    <source>
        <strain evidence="2">CPCC 203386</strain>
    </source>
</reference>
<dbReference type="EMBL" id="JANLCJ010000001">
    <property type="protein sequence ID" value="MCS5732959.1"/>
    <property type="molecule type" value="Genomic_DNA"/>
</dbReference>
<dbReference type="RefSeq" id="WP_259537682.1">
    <property type="nucleotide sequence ID" value="NZ_JANLCJ010000001.1"/>
</dbReference>
<keyword evidence="1" id="KW-0812">Transmembrane</keyword>
<dbReference type="Proteomes" id="UP001165586">
    <property type="component" value="Unassembled WGS sequence"/>
</dbReference>
<feature type="transmembrane region" description="Helical" evidence="1">
    <location>
        <begin position="165"/>
        <end position="183"/>
    </location>
</feature>
<feature type="transmembrane region" description="Helical" evidence="1">
    <location>
        <begin position="69"/>
        <end position="91"/>
    </location>
</feature>
<comment type="caution">
    <text evidence="2">The sequence shown here is derived from an EMBL/GenBank/DDBJ whole genome shotgun (WGS) entry which is preliminary data.</text>
</comment>
<evidence type="ECO:0008006" key="4">
    <source>
        <dbReference type="Google" id="ProtNLM"/>
    </source>
</evidence>
<feature type="transmembrane region" description="Helical" evidence="1">
    <location>
        <begin position="137"/>
        <end position="158"/>
    </location>
</feature>
<organism evidence="2 3">
    <name type="scientific">Herbiconiux daphne</name>
    <dbReference type="NCBI Taxonomy" id="2970914"/>
    <lineage>
        <taxon>Bacteria</taxon>
        <taxon>Bacillati</taxon>
        <taxon>Actinomycetota</taxon>
        <taxon>Actinomycetes</taxon>
        <taxon>Micrococcales</taxon>
        <taxon>Microbacteriaceae</taxon>
        <taxon>Herbiconiux</taxon>
    </lineage>
</organism>
<sequence length="222" mass="23754">MTDRPEPDDTALDPAAMMALLTKQQQSVHYQQAAFVWLIELAWGIAWGVGFLILWLIDGAKPAFSIPLPTAAVTFALLVAAAIVVSIVLGVRSSKGVRPSAASAFQGTVYGATWSVSMVGVWLFASGLQFNGMSGDLVAIFYPVAYVMMTGILFLFSAALYRAKLMIYLGSWIVLIAVVSPFFGYPNHYLFLAIAGGGALLVMSIVVARYTAGLRRKAAGHV</sequence>
<keyword evidence="1" id="KW-0472">Membrane</keyword>
<feature type="transmembrane region" description="Helical" evidence="1">
    <location>
        <begin position="103"/>
        <end position="125"/>
    </location>
</feature>
<evidence type="ECO:0000256" key="1">
    <source>
        <dbReference type="SAM" id="Phobius"/>
    </source>
</evidence>